<dbReference type="GO" id="GO:0005576">
    <property type="term" value="C:extracellular region"/>
    <property type="evidence" value="ECO:0007669"/>
    <property type="project" value="UniProtKB-SubCell"/>
</dbReference>
<dbReference type="PROSITE" id="PS51175">
    <property type="entry name" value="CBM6"/>
    <property type="match status" value="1"/>
</dbReference>
<dbReference type="Gene3D" id="2.60.40.10">
    <property type="entry name" value="Immunoglobulins"/>
    <property type="match status" value="1"/>
</dbReference>
<dbReference type="Pfam" id="PF01915">
    <property type="entry name" value="Glyco_hydro_3_C"/>
    <property type="match status" value="1"/>
</dbReference>
<comment type="subcellular location">
    <subcellularLocation>
        <location evidence="2">Secreted</location>
    </subcellularLocation>
</comment>
<evidence type="ECO:0000259" key="20">
    <source>
        <dbReference type="PROSITE" id="PS51175"/>
    </source>
</evidence>
<dbReference type="SMART" id="SM00606">
    <property type="entry name" value="CBD_IV"/>
    <property type="match status" value="1"/>
</dbReference>
<dbReference type="InterPro" id="IPR008979">
    <property type="entry name" value="Galactose-bd-like_sf"/>
</dbReference>
<feature type="domain" description="CBM6" evidence="20">
    <location>
        <begin position="1325"/>
        <end position="1455"/>
    </location>
</feature>
<evidence type="ECO:0000256" key="12">
    <source>
        <dbReference type="ARBA" id="ARBA00023277"/>
    </source>
</evidence>
<dbReference type="InterPro" id="IPR001764">
    <property type="entry name" value="Glyco_hydro_3_N"/>
</dbReference>
<keyword evidence="14" id="KW-0624">Polysaccharide degradation</keyword>
<evidence type="ECO:0000256" key="16">
    <source>
        <dbReference type="ARBA" id="ARBA00078013"/>
    </source>
</evidence>
<evidence type="ECO:0000256" key="17">
    <source>
        <dbReference type="ARBA" id="ARBA00083231"/>
    </source>
</evidence>
<keyword evidence="9" id="KW-0136">Cellulose degradation</keyword>
<evidence type="ECO:0000256" key="13">
    <source>
        <dbReference type="ARBA" id="ARBA00023295"/>
    </source>
</evidence>
<dbReference type="GO" id="GO:0003677">
    <property type="term" value="F:DNA binding"/>
    <property type="evidence" value="ECO:0007669"/>
    <property type="project" value="UniProtKB-KW"/>
</dbReference>
<dbReference type="SUPFAM" id="SSF51445">
    <property type="entry name" value="(Trans)glycosidases"/>
    <property type="match status" value="1"/>
</dbReference>
<dbReference type="InterPro" id="IPR026891">
    <property type="entry name" value="Fn3-like"/>
</dbReference>
<evidence type="ECO:0000256" key="1">
    <source>
        <dbReference type="ARBA" id="ARBA00000448"/>
    </source>
</evidence>
<evidence type="ECO:0000259" key="21">
    <source>
        <dbReference type="PROSITE" id="PS51253"/>
    </source>
</evidence>
<dbReference type="InterPro" id="IPR002772">
    <property type="entry name" value="Glyco_hydro_3_C"/>
</dbReference>
<dbReference type="FunFam" id="3.40.50.1700:FF:000003">
    <property type="entry name" value="Probable beta-glucosidase"/>
    <property type="match status" value="1"/>
</dbReference>
<evidence type="ECO:0000256" key="6">
    <source>
        <dbReference type="ARBA" id="ARBA00022525"/>
    </source>
</evidence>
<dbReference type="SMART" id="SM01217">
    <property type="entry name" value="Fn3_like"/>
    <property type="match status" value="1"/>
</dbReference>
<keyword evidence="13" id="KW-0326">Glycosidase</keyword>
<dbReference type="PROSITE" id="PS51253">
    <property type="entry name" value="HTH_CENPB"/>
    <property type="match status" value="1"/>
</dbReference>
<comment type="similarity">
    <text evidence="4">Belongs to the glycosyl hydrolase 3 family.</text>
</comment>
<evidence type="ECO:0000256" key="19">
    <source>
        <dbReference type="SAM" id="MobiDB-lite"/>
    </source>
</evidence>
<dbReference type="InterPro" id="IPR036962">
    <property type="entry name" value="Glyco_hydro_3_N_sf"/>
</dbReference>
<evidence type="ECO:0000313" key="23">
    <source>
        <dbReference type="Proteomes" id="UP001163105"/>
    </source>
</evidence>
<feature type="domain" description="HTH CENPB-type" evidence="21">
    <location>
        <begin position="56"/>
        <end position="125"/>
    </location>
</feature>
<dbReference type="CDD" id="cd04084">
    <property type="entry name" value="CBM6_xylanase-like"/>
    <property type="match status" value="1"/>
</dbReference>
<evidence type="ECO:0000256" key="2">
    <source>
        <dbReference type="ARBA" id="ARBA00004613"/>
    </source>
</evidence>
<dbReference type="InterPro" id="IPR017853">
    <property type="entry name" value="GH"/>
</dbReference>
<dbReference type="InterPro" id="IPR005084">
    <property type="entry name" value="CBM6"/>
</dbReference>
<dbReference type="EC" id="3.2.1.21" evidence="5"/>
<dbReference type="FunFam" id="3.20.20.300:FF:000002">
    <property type="entry name" value="Probable beta-glucosidase"/>
    <property type="match status" value="1"/>
</dbReference>
<dbReference type="Pfam" id="PF03422">
    <property type="entry name" value="CBM_6"/>
    <property type="match status" value="1"/>
</dbReference>
<proteinExistence type="inferred from homology"/>
<feature type="compositionally biased region" description="Basic and acidic residues" evidence="19">
    <location>
        <begin position="507"/>
        <end position="546"/>
    </location>
</feature>
<gene>
    <name evidence="22" type="primary">bglX</name>
    <name evidence="22" type="ORF">O9K51_10352</name>
</gene>
<dbReference type="InterPro" id="IPR004875">
    <property type="entry name" value="DDE_SF_endonuclease_dom"/>
</dbReference>
<keyword evidence="7" id="KW-0732">Signal</keyword>
<evidence type="ECO:0000256" key="11">
    <source>
        <dbReference type="ARBA" id="ARBA00023180"/>
    </source>
</evidence>
<comment type="pathway">
    <text evidence="3">Glycan metabolism; cellulose degradation.</text>
</comment>
<dbReference type="InterPro" id="IPR050288">
    <property type="entry name" value="Cellulose_deg_GH3"/>
</dbReference>
<dbReference type="Pfam" id="PF03221">
    <property type="entry name" value="HTH_Tnp_Tc5"/>
    <property type="match status" value="1"/>
</dbReference>
<dbReference type="EMBL" id="JAQHRD010000014">
    <property type="protein sequence ID" value="KAJ6437055.1"/>
    <property type="molecule type" value="Genomic_DNA"/>
</dbReference>
<dbReference type="Gene3D" id="2.60.120.260">
    <property type="entry name" value="Galactose-binding domain-like"/>
    <property type="match status" value="1"/>
</dbReference>
<evidence type="ECO:0000313" key="22">
    <source>
        <dbReference type="EMBL" id="KAJ6437055.1"/>
    </source>
</evidence>
<evidence type="ECO:0000256" key="10">
    <source>
        <dbReference type="ARBA" id="ARBA00023125"/>
    </source>
</evidence>
<evidence type="ECO:0000256" key="18">
    <source>
        <dbReference type="ARBA" id="ARBA00083611"/>
    </source>
</evidence>
<feature type="region of interest" description="Disordered" evidence="19">
    <location>
        <begin position="44"/>
        <end position="63"/>
    </location>
</feature>
<sequence>MTATQDQSVAREERVLLAVRAYQQEQFPSTHTAAAAFDVPQSTVSDRLRGVPPRGNAQMNNRKLTATEETALIQWILSMDERGMPPTVAYTRRMANLLLSERCQGTVGENWVRRLVSRHDELKSKYSRRYDYQRAKCEDPKTIQEWYDRVAMTKQKWGILDEDVYNFDETGFQMGVISTAKILTRSDRRGRPMVMQPGNREWVTVIESVNCQGWALPAMVILQGKMDQASWYESGVPEDWHIAVSDKGWTSDDLGLHWLKAVFDPCTRHRTVGTHRLLILDGHGSHVTPEFDKYCTDSAIVVLQMPAHSSHLLQSLDVGCFSPLKTMYGRKVQEKMLAGVNHIDKEDFLALYVEARRQALSPANIRSGFMATGLTPFNPTRVLSRLRVQVDKNGSNDGNDGDRHTPSAQKSLEAHKTPYNVRQLTMHVEELLQRRPQNGGSPVSLAINQLIKGCQMAMHSAALLADENTQLRSEHQRRKRKREQRREYISDGGTLPIAEGTARVKRRREEEEERVKRRQEKQERAERRRANEEQRVKRLRARDEQTRQQLMEEQGRRQTEEELTSLYPVDVHFKDLTMRTLPFLVTAVTATALVPYERAESGIRTWLEAYQRANASLDKLTLVEKIGIVTGDGWHVGDVGTCVGNTNSALSINFPSLCLQDGPLGTRFAKGGATAFTPGIMAGATWDVDLIRQRGQYIGEETKAAGIHAHLGPVAGPLGKIAHGGRNWEGFSVDPYLQGIANAQTVEGVQSAGAQAVTKHLIANEQEVNRKTISSNVDDRVVHELYLWPFADAVHSNTAAIMCSYNKLNGTWACEDDHTMNGLLKTELGFRGYVMTDWDAHHSTVKAALSGLDMSMPGTNEAGGNKFWGENLTHAVEKGDVPANRVDDMVRRILASWYLLNQDHNFPPVNITAEAKGNHKENVRAVARDGIVLLRNNGNILPLNRPGSVAVIGSAAVPNPDGINSCGDRACTNESAIAGALGMGWGSGTADYPYFVAPHDAIQIRAAAEGTKVTLSSTDEPDEGAAAARGKDLAIVLITSNSGEEYITVEGHHGDRNNLDPWHNGTELVQAVAAANENTIVVVHSVGPVILEKILAAPGVKAVVWAGLPSSESGNALVDILYGDTTPSGKLPYTIARSEADYPAAVVTSGDDNFNEGLYIDYRYFDAKKIEPRFAFGFGLSYTTFSYSNMQVHVASTLSAGPASGEIIPGGRASLWDMVATVTCDVTNVGSKRGAEVAQLYISLPSSAPQTPLRQLRGFTKLPLGPGETKVATFRLRRRDLSYWDVKAQEWVLPSGDFNVSVGASSSSRDLSLTGTISTPVGANRTIQAEAYTSNNGTRTQETSDIGGGKNVGWIHQGNWLGYSNIEFSGIEATRFTVRVASGAAGGIRGTIHVSLDSPDAAPICSIPIANTGGWQNWTTLSAPTQAITGTHTVFLAFASDQGSDFVNVNWFSFSK</sequence>
<evidence type="ECO:0000256" key="4">
    <source>
        <dbReference type="ARBA" id="ARBA00005336"/>
    </source>
</evidence>
<organism evidence="22 23">
    <name type="scientific">Purpureocillium lavendulum</name>
    <dbReference type="NCBI Taxonomy" id="1247861"/>
    <lineage>
        <taxon>Eukaryota</taxon>
        <taxon>Fungi</taxon>
        <taxon>Dikarya</taxon>
        <taxon>Ascomycota</taxon>
        <taxon>Pezizomycotina</taxon>
        <taxon>Sordariomycetes</taxon>
        <taxon>Hypocreomycetidae</taxon>
        <taxon>Hypocreales</taxon>
        <taxon>Ophiocordycipitaceae</taxon>
        <taxon>Purpureocillium</taxon>
    </lineage>
</organism>
<dbReference type="Pfam" id="PF00933">
    <property type="entry name" value="Glyco_hydro_3"/>
    <property type="match status" value="1"/>
</dbReference>
<keyword evidence="10" id="KW-0238">DNA-binding</keyword>
<dbReference type="Pfam" id="PF03184">
    <property type="entry name" value="DDE_1"/>
    <property type="match status" value="1"/>
</dbReference>
<dbReference type="InterPro" id="IPR036881">
    <property type="entry name" value="Glyco_hydro_3_C_sf"/>
</dbReference>
<comment type="catalytic activity">
    <reaction evidence="1">
        <text>Hydrolysis of terminal, non-reducing beta-D-glucosyl residues with release of beta-D-glucose.</text>
        <dbReference type="EC" id="3.2.1.21"/>
    </reaction>
</comment>
<protein>
    <recommendedName>
        <fullName evidence="15">Beta-glucosidase cel3A</fullName>
        <ecNumber evidence="5">3.2.1.21</ecNumber>
    </recommendedName>
    <alternativeName>
        <fullName evidence="16">Beta-D-glucoside glucohydrolase cel3A</fullName>
    </alternativeName>
    <alternativeName>
        <fullName evidence="18">Cellobiase cel3A</fullName>
    </alternativeName>
    <alternativeName>
        <fullName evidence="17">Gentiobiase cel3A</fullName>
    </alternativeName>
</protein>
<evidence type="ECO:0000256" key="9">
    <source>
        <dbReference type="ARBA" id="ARBA00023001"/>
    </source>
</evidence>
<dbReference type="GO" id="GO:0030246">
    <property type="term" value="F:carbohydrate binding"/>
    <property type="evidence" value="ECO:0007669"/>
    <property type="project" value="InterPro"/>
</dbReference>
<dbReference type="Gene3D" id="3.20.20.300">
    <property type="entry name" value="Glycoside hydrolase, family 3, N-terminal domain"/>
    <property type="match status" value="1"/>
</dbReference>
<feature type="region of interest" description="Disordered" evidence="19">
    <location>
        <begin position="391"/>
        <end position="418"/>
    </location>
</feature>
<dbReference type="Pfam" id="PF14310">
    <property type="entry name" value="Fn3-like"/>
    <property type="match status" value="1"/>
</dbReference>
<name>A0AB34FFE4_9HYPO</name>
<keyword evidence="8" id="KW-0378">Hydrolase</keyword>
<keyword evidence="11" id="KW-0325">Glycoprotein</keyword>
<dbReference type="PANTHER" id="PTHR42715:SF28">
    <property type="entry name" value="BETA-GLUCOSIDASE L-RELATED"/>
    <property type="match status" value="1"/>
</dbReference>
<reference evidence="22" key="1">
    <citation type="submission" date="2023-01" db="EMBL/GenBank/DDBJ databases">
        <title>The growth and conidiation of Purpureocillium lavendulum are regulated by nitrogen source and histone H3K14 acetylation.</title>
        <authorList>
            <person name="Tang P."/>
            <person name="Han J."/>
            <person name="Zhang C."/>
            <person name="Tang P."/>
            <person name="Qi F."/>
            <person name="Zhang K."/>
            <person name="Liang L."/>
        </authorList>
    </citation>
    <scope>NUCLEOTIDE SEQUENCE</scope>
    <source>
        <strain evidence="22">YMF1.00683</strain>
    </source>
</reference>
<dbReference type="GO" id="GO:0030245">
    <property type="term" value="P:cellulose catabolic process"/>
    <property type="evidence" value="ECO:0007669"/>
    <property type="project" value="UniProtKB-KW"/>
</dbReference>
<dbReference type="PANTHER" id="PTHR42715">
    <property type="entry name" value="BETA-GLUCOSIDASE"/>
    <property type="match status" value="1"/>
</dbReference>
<evidence type="ECO:0000256" key="14">
    <source>
        <dbReference type="ARBA" id="ARBA00023326"/>
    </source>
</evidence>
<evidence type="ECO:0000256" key="15">
    <source>
        <dbReference type="ARBA" id="ARBA00070030"/>
    </source>
</evidence>
<keyword evidence="6" id="KW-0964">Secreted</keyword>
<evidence type="ECO:0000256" key="8">
    <source>
        <dbReference type="ARBA" id="ARBA00022801"/>
    </source>
</evidence>
<dbReference type="PRINTS" id="PR00133">
    <property type="entry name" value="GLHYDRLASE3"/>
</dbReference>
<accession>A0AB34FFE4</accession>
<comment type="caution">
    <text evidence="22">The sequence shown here is derived from an EMBL/GenBank/DDBJ whole genome shotgun (WGS) entry which is preliminary data.</text>
</comment>
<dbReference type="InterPro" id="IPR006584">
    <property type="entry name" value="Cellulose-bd_IV"/>
</dbReference>
<evidence type="ECO:0000256" key="3">
    <source>
        <dbReference type="ARBA" id="ARBA00004987"/>
    </source>
</evidence>
<dbReference type="Proteomes" id="UP001163105">
    <property type="component" value="Unassembled WGS sequence"/>
</dbReference>
<dbReference type="FunFam" id="2.60.40.10:FF:000757">
    <property type="entry name" value="Beta-glucosidase G"/>
    <property type="match status" value="1"/>
</dbReference>
<feature type="region of interest" description="Disordered" evidence="19">
    <location>
        <begin position="467"/>
        <end position="561"/>
    </location>
</feature>
<dbReference type="SUPFAM" id="SSF52279">
    <property type="entry name" value="Beta-D-glucan exohydrolase, C-terminal domain"/>
    <property type="match status" value="1"/>
</dbReference>
<dbReference type="SUPFAM" id="SSF49785">
    <property type="entry name" value="Galactose-binding domain-like"/>
    <property type="match status" value="1"/>
</dbReference>
<dbReference type="InterPro" id="IPR013783">
    <property type="entry name" value="Ig-like_fold"/>
</dbReference>
<keyword evidence="12" id="KW-0119">Carbohydrate metabolism</keyword>
<dbReference type="InterPro" id="IPR006600">
    <property type="entry name" value="HTH_CenpB_DNA-bd_dom"/>
</dbReference>
<dbReference type="Gene3D" id="3.40.50.1700">
    <property type="entry name" value="Glycoside hydrolase family 3 C-terminal domain"/>
    <property type="match status" value="1"/>
</dbReference>
<keyword evidence="23" id="KW-1185">Reference proteome</keyword>
<evidence type="ECO:0000256" key="7">
    <source>
        <dbReference type="ARBA" id="ARBA00022729"/>
    </source>
</evidence>
<evidence type="ECO:0000256" key="5">
    <source>
        <dbReference type="ARBA" id="ARBA00012744"/>
    </source>
</evidence>
<dbReference type="GO" id="GO:0008422">
    <property type="term" value="F:beta-glucosidase activity"/>
    <property type="evidence" value="ECO:0007669"/>
    <property type="project" value="UniProtKB-EC"/>
</dbReference>